<feature type="compositionally biased region" description="Polar residues" evidence="1">
    <location>
        <begin position="1679"/>
        <end position="1692"/>
    </location>
</feature>
<feature type="compositionally biased region" description="Low complexity" evidence="1">
    <location>
        <begin position="690"/>
        <end position="701"/>
    </location>
</feature>
<feature type="compositionally biased region" description="Low complexity" evidence="1">
    <location>
        <begin position="424"/>
        <end position="436"/>
    </location>
</feature>
<evidence type="ECO:0000313" key="2">
    <source>
        <dbReference type="EMBL" id="SPO22992.1"/>
    </source>
</evidence>
<feature type="compositionally biased region" description="Polar residues" evidence="1">
    <location>
        <begin position="916"/>
        <end position="946"/>
    </location>
</feature>
<feature type="region of interest" description="Disordered" evidence="1">
    <location>
        <begin position="154"/>
        <end position="326"/>
    </location>
</feature>
<reference evidence="2 3" key="1">
    <citation type="submission" date="2018-03" db="EMBL/GenBank/DDBJ databases">
        <authorList>
            <person name="Guldener U."/>
        </authorList>
    </citation>
    <scope>NUCLEOTIDE SEQUENCE [LARGE SCALE GENOMIC DNA]</scope>
    <source>
        <strain evidence="2 3">NBRC100155</strain>
    </source>
</reference>
<feature type="compositionally biased region" description="Low complexity" evidence="1">
    <location>
        <begin position="1251"/>
        <end position="1263"/>
    </location>
</feature>
<feature type="compositionally biased region" description="Polar residues" evidence="1">
    <location>
        <begin position="1306"/>
        <end position="1324"/>
    </location>
</feature>
<feature type="compositionally biased region" description="Low complexity" evidence="1">
    <location>
        <begin position="538"/>
        <end position="558"/>
    </location>
</feature>
<feature type="compositionally biased region" description="Polar residues" evidence="1">
    <location>
        <begin position="594"/>
        <end position="603"/>
    </location>
</feature>
<feature type="compositionally biased region" description="Low complexity" evidence="1">
    <location>
        <begin position="1021"/>
        <end position="1034"/>
    </location>
</feature>
<keyword evidence="3" id="KW-1185">Reference proteome</keyword>
<sequence length="1698" mass="179944">MPFADLLRRSSTRSTVDPHTPTASTSYHATNSSSLAASSSSSKPRSSPSARERFTFGRTSKTHNTPTTNTDGDILYPTRQLQSSYNSINRASHYSTTDEHGIGQAPSHAPSSKRPSAAPSPAPSPLPQSQPLPATASSIATATTTISSQLSHYDRLFGPAGSSASVSPRRTEAPLPSIAAPSTSTRSTPISSTLANTELPSTEEATTVATTAATTAAAASSSTLLRRKSTKLRSPFPPASSSTGTSSTHRDRPTMGSAIFRRPSLRRRTGSADSSASRSEKMPPSPSPAATPTAELKPTISNVSSTTAAPASIPISASTSASASTSTGRFARLFGRRKSISSPTNFTHLNKPDLVADPVPALQDASFSVNKQSPPLAVISAAGWQNPAEGAKSFDDANRPVSPRTVSQADTALSPKEPSANEASSKSKTNDSQSSNVSAFTFPARASFSNDSAHTHLPTVDSMRSRQAKHSTSRSLPLASMPISNPIPLSASPVSADASAMAIPQRRPSKLGRSVSHRKNSKSLSMLGSIFGGGSGGSQTHSASSSPPLPQAAATLSQRYPTPETRTSQTMEASTSSLSRRPSLRSRLKMGRSTAESGPQRPTTPEIESWKQKSNDPVDGATADTRRSRASIDSPFRPKPAEIPVKITRSKSMIRRKPPPEIKQEEIDSSSSTPVYSRTFRTLEVDQHTGSPLGGSPASSPEAQFATLAESSPKLVPAPALSHNSQCKQSTSQEVDVDGLGLIGASEENANASVPSIDIRPSTPSRDASPIVATEVAGSEVQQKLTPNASPSLAGKRLSSGMHSVADTSLSVDRPWSLISAGDADTPLLKLRKLVVNTNASDDSRDEDDASDSLFFRPLTGATRNSDEVDKAQPKVEKMMDAIENAEVLSEGNPEQLRSSSQATTRSDTKHEIASIHSSGSSTLRPTRSVATQPSISGLSASSGVLSDAASQASTIRVRNIPASLMEAVEQIPAVTVDADSIGPLPAKSPAASQHSFRTRQHRRDGSTGSAFSQSTVQQGRRASTASRLTTRSSGHWSESRLSEDALSALEAEVGQARRAEVVALGKGRVKDWVADRPLLPTTEAPTLSRSNTLRRKAQAAAAAAAVPIGEISEKEAQRQKALNEQLSRRLQQLSDAQVESEVAASGFAAEDVEIRDIPDEEASQPASPMKHQGVAAIETVRPAGARLSAFHDRKLMGEPQSVAPVVTPSSQMVEEAIRLGRAPSKRVRRSVSEAKSAGEAVMVEREAPRRASGTTSAASLAAARHRRKSASSSSRKPSTTLDAMNPTLFPAKPAAPMLNVRDVAPSNQPSSESAAPQQTSTTVEGDKKQLSKARSFATSEEAARAKQQEWVEREKRHAEKEAKRQAHLQEKYAKKKQSDPLLAARLALAGLQPPAAETMPKVRPEQLGGVAALRTCIFNTQAGGLQVPDVPSRRASAAGSPGLLAAPLVRKASIAGSVTSFHTALDVPMVESGTASPKMVEEQKEGRADASFVSKGSGDVRPDTSYSIASSLAVDFEFPVPPQRMKEQLSEDGTLLSRAGLQESPLEQQQQAWRERRHFVAGPQRIRTPPRDSSLRHRVDSGSRRNTPFLTSSHDQGAYRGMTESRTMPRLGTVSPLDSVKQSVALRRSRSVGYNHRDLRRMTREEMMIEAHRHPSPKGSHATLQGMGLGIEMDYSTANNSGSVTPSTVVQRQPIAA</sequence>
<feature type="compositionally biased region" description="Polar residues" evidence="1">
    <location>
        <begin position="564"/>
        <end position="573"/>
    </location>
</feature>
<feature type="compositionally biased region" description="Polar residues" evidence="1">
    <location>
        <begin position="896"/>
        <end position="906"/>
    </location>
</feature>
<feature type="region of interest" description="Disordered" evidence="1">
    <location>
        <begin position="776"/>
        <end position="797"/>
    </location>
</feature>
<feature type="compositionally biased region" description="Low complexity" evidence="1">
    <location>
        <begin position="176"/>
        <end position="193"/>
    </location>
</feature>
<feature type="compositionally biased region" description="Polar residues" evidence="1">
    <location>
        <begin position="1007"/>
        <end position="1019"/>
    </location>
</feature>
<proteinExistence type="predicted"/>
<feature type="region of interest" description="Disordered" evidence="1">
    <location>
        <begin position="449"/>
        <end position="482"/>
    </location>
</feature>
<evidence type="ECO:0000256" key="1">
    <source>
        <dbReference type="SAM" id="MobiDB-lite"/>
    </source>
</evidence>
<feature type="compositionally biased region" description="Basic residues" evidence="1">
    <location>
        <begin position="648"/>
        <end position="657"/>
    </location>
</feature>
<feature type="region of interest" description="Disordered" evidence="1">
    <location>
        <begin position="498"/>
        <end position="711"/>
    </location>
</feature>
<feature type="compositionally biased region" description="Pro residues" evidence="1">
    <location>
        <begin position="118"/>
        <end position="130"/>
    </location>
</feature>
<feature type="compositionally biased region" description="Basic and acidic residues" evidence="1">
    <location>
        <begin position="1570"/>
        <end position="1584"/>
    </location>
</feature>
<dbReference type="EMBL" id="OOIN01000005">
    <property type="protein sequence ID" value="SPO22992.1"/>
    <property type="molecule type" value="Genomic_DNA"/>
</dbReference>
<feature type="compositionally biased region" description="Low complexity" evidence="1">
    <location>
        <begin position="105"/>
        <end position="117"/>
    </location>
</feature>
<feature type="compositionally biased region" description="Low complexity" evidence="1">
    <location>
        <begin position="304"/>
        <end position="326"/>
    </location>
</feature>
<feature type="region of interest" description="Disordered" evidence="1">
    <location>
        <begin position="1219"/>
        <end position="1377"/>
    </location>
</feature>
<accession>A0A5C3DXQ7</accession>
<feature type="compositionally biased region" description="Polar residues" evidence="1">
    <location>
        <begin position="1585"/>
        <end position="1596"/>
    </location>
</feature>
<feature type="compositionally biased region" description="Polar residues" evidence="1">
    <location>
        <begin position="780"/>
        <end position="791"/>
    </location>
</feature>
<feature type="region of interest" description="Disordered" evidence="1">
    <location>
        <begin position="1"/>
        <end position="140"/>
    </location>
</feature>
<feature type="compositionally biased region" description="Low complexity" evidence="1">
    <location>
        <begin position="1271"/>
        <end position="1282"/>
    </location>
</feature>
<evidence type="ECO:0000313" key="3">
    <source>
        <dbReference type="Proteomes" id="UP000324022"/>
    </source>
</evidence>
<feature type="region of interest" description="Disordered" evidence="1">
    <location>
        <begin position="1679"/>
        <end position="1698"/>
    </location>
</feature>
<feature type="compositionally biased region" description="Basic residues" evidence="1">
    <location>
        <begin position="507"/>
        <end position="521"/>
    </location>
</feature>
<feature type="compositionally biased region" description="Basic and acidic residues" evidence="1">
    <location>
        <begin position="1342"/>
        <end position="1377"/>
    </location>
</feature>
<organism evidence="2 3">
    <name type="scientific">Ustilago trichophora</name>
    <dbReference type="NCBI Taxonomy" id="86804"/>
    <lineage>
        <taxon>Eukaryota</taxon>
        <taxon>Fungi</taxon>
        <taxon>Dikarya</taxon>
        <taxon>Basidiomycota</taxon>
        <taxon>Ustilaginomycotina</taxon>
        <taxon>Ustilaginomycetes</taxon>
        <taxon>Ustilaginales</taxon>
        <taxon>Ustilaginaceae</taxon>
        <taxon>Ustilago</taxon>
    </lineage>
</organism>
<feature type="compositionally biased region" description="Low complexity" evidence="1">
    <location>
        <begin position="202"/>
        <end position="223"/>
    </location>
</feature>
<gene>
    <name evidence="2" type="ORF">UTRI_01670</name>
</gene>
<feature type="region of interest" description="Disordered" evidence="1">
    <location>
        <begin position="983"/>
        <end position="1043"/>
    </location>
</feature>
<dbReference type="OrthoDB" id="2553354at2759"/>
<protein>
    <submittedName>
        <fullName evidence="2">Uncharacterized protein</fullName>
    </submittedName>
</protein>
<feature type="region of interest" description="Disordered" evidence="1">
    <location>
        <begin position="1565"/>
        <end position="1598"/>
    </location>
</feature>
<feature type="compositionally biased region" description="Low complexity" evidence="1">
    <location>
        <begin position="131"/>
        <end position="140"/>
    </location>
</feature>
<feature type="compositionally biased region" description="Polar residues" evidence="1">
    <location>
        <begin position="669"/>
        <end position="680"/>
    </location>
</feature>
<dbReference type="Proteomes" id="UP000324022">
    <property type="component" value="Unassembled WGS sequence"/>
</dbReference>
<feature type="compositionally biased region" description="Polar residues" evidence="1">
    <location>
        <begin position="79"/>
        <end position="95"/>
    </location>
</feature>
<feature type="region of interest" description="Disordered" evidence="1">
    <location>
        <begin position="389"/>
        <end position="437"/>
    </location>
</feature>
<feature type="compositionally biased region" description="Polar residues" evidence="1">
    <location>
        <begin position="12"/>
        <end position="31"/>
    </location>
</feature>
<feature type="compositionally biased region" description="Low complexity" evidence="1">
    <location>
        <begin position="32"/>
        <end position="49"/>
    </location>
</feature>
<name>A0A5C3DXQ7_9BASI</name>
<feature type="region of interest" description="Disordered" evidence="1">
    <location>
        <begin position="887"/>
        <end position="946"/>
    </location>
</feature>